<protein>
    <submittedName>
        <fullName evidence="7">Nucleoside diphosphate kinase 7 isoform 2</fullName>
    </submittedName>
</protein>
<dbReference type="Proteomes" id="UP000311919">
    <property type="component" value="Unassembled WGS sequence"/>
</dbReference>
<dbReference type="InterPro" id="IPR037993">
    <property type="entry name" value="NDPk7B"/>
</dbReference>
<dbReference type="SUPFAM" id="SSF54919">
    <property type="entry name" value="Nucleoside diphosphate kinase, NDK"/>
    <property type="match status" value="2"/>
</dbReference>
<dbReference type="PANTHER" id="PTHR43109">
    <property type="entry name" value="NUCLEOSIDE DIPHOSPHATE KINASE 7"/>
    <property type="match status" value="1"/>
</dbReference>
<dbReference type="PANTHER" id="PTHR43109:SF3">
    <property type="entry name" value="DYNEIN AXONEMAL ASSEMBLY FACTOR 8"/>
    <property type="match status" value="1"/>
</dbReference>
<keyword evidence="2" id="KW-0963">Cytoplasm</keyword>
<keyword evidence="7" id="KW-0418">Kinase</keyword>
<dbReference type="InterPro" id="IPR006602">
    <property type="entry name" value="DM10_dom"/>
</dbReference>
<dbReference type="GO" id="GO:0016301">
    <property type="term" value="F:kinase activity"/>
    <property type="evidence" value="ECO:0007669"/>
    <property type="project" value="UniProtKB-KW"/>
</dbReference>
<organism evidence="7 8">
    <name type="scientific">Schistosoma japonicum</name>
    <name type="common">Blood fluke</name>
    <dbReference type="NCBI Taxonomy" id="6182"/>
    <lineage>
        <taxon>Eukaryota</taxon>
        <taxon>Metazoa</taxon>
        <taxon>Spiralia</taxon>
        <taxon>Lophotrochozoa</taxon>
        <taxon>Platyhelminthes</taxon>
        <taxon>Trematoda</taxon>
        <taxon>Digenea</taxon>
        <taxon>Strigeidida</taxon>
        <taxon>Schistosomatoidea</taxon>
        <taxon>Schistosomatidae</taxon>
        <taxon>Schistosoma</taxon>
    </lineage>
</organism>
<dbReference type="Pfam" id="PF00334">
    <property type="entry name" value="NDK"/>
    <property type="match status" value="1"/>
</dbReference>
<dbReference type="InterPro" id="IPR034907">
    <property type="entry name" value="NDK-like_dom"/>
</dbReference>
<dbReference type="OrthoDB" id="270127at2759"/>
<comment type="caution">
    <text evidence="5">Lacks conserved residue(s) required for the propagation of feature annotation.</text>
</comment>
<gene>
    <name evidence="7" type="ORF">EWB00_004117</name>
</gene>
<dbReference type="AlphaFoldDB" id="A0A4Z2D6H6"/>
<dbReference type="STRING" id="6182.A0A4Z2D6H6"/>
<dbReference type="GO" id="GO:0005879">
    <property type="term" value="C:axonemal microtubule"/>
    <property type="evidence" value="ECO:0007669"/>
    <property type="project" value="TreeGrafter"/>
</dbReference>
<evidence type="ECO:0000256" key="2">
    <source>
        <dbReference type="ARBA" id="ARBA00022490"/>
    </source>
</evidence>
<dbReference type="InterPro" id="IPR036850">
    <property type="entry name" value="NDK-like_dom_sf"/>
</dbReference>
<dbReference type="SMART" id="SM00562">
    <property type="entry name" value="NDK"/>
    <property type="match status" value="1"/>
</dbReference>
<feature type="domain" description="DM10" evidence="6">
    <location>
        <begin position="6"/>
        <end position="93"/>
    </location>
</feature>
<dbReference type="CDD" id="cd04412">
    <property type="entry name" value="NDPk7B"/>
    <property type="match status" value="1"/>
</dbReference>
<reference evidence="7 8" key="1">
    <citation type="submission" date="2019-03" db="EMBL/GenBank/DDBJ databases">
        <title>An improved genome assembly of the fluke Schistosoma japonicum.</title>
        <authorList>
            <person name="Hu W."/>
            <person name="Luo F."/>
            <person name="Yin M."/>
            <person name="Mo X."/>
            <person name="Sun C."/>
            <person name="Wu Q."/>
            <person name="Zhu B."/>
            <person name="Xiang M."/>
            <person name="Wang J."/>
            <person name="Wang Y."/>
            <person name="Zhang T."/>
            <person name="Xu B."/>
            <person name="Zheng H."/>
            <person name="Feng Z."/>
        </authorList>
    </citation>
    <scope>NUCLEOTIDE SEQUENCE [LARGE SCALE GENOMIC DNA]</scope>
    <source>
        <strain evidence="7">HuSjv2</strain>
        <tissue evidence="7">Worms</tissue>
    </source>
</reference>
<dbReference type="SMART" id="SM00676">
    <property type="entry name" value="DM10"/>
    <property type="match status" value="1"/>
</dbReference>
<evidence type="ECO:0000313" key="8">
    <source>
        <dbReference type="Proteomes" id="UP000311919"/>
    </source>
</evidence>
<comment type="similarity">
    <text evidence="5">Belongs to the NDK family.</text>
</comment>
<keyword evidence="4" id="KW-0966">Cell projection</keyword>
<evidence type="ECO:0000256" key="5">
    <source>
        <dbReference type="PROSITE-ProRule" id="PRU00706"/>
    </source>
</evidence>
<name>A0A4Z2D6H6_SCHJA</name>
<keyword evidence="8" id="KW-1185">Reference proteome</keyword>
<dbReference type="EMBL" id="SKCS01000272">
    <property type="protein sequence ID" value="TNN12038.1"/>
    <property type="molecule type" value="Genomic_DNA"/>
</dbReference>
<evidence type="ECO:0000313" key="7">
    <source>
        <dbReference type="EMBL" id="TNN12038.1"/>
    </source>
</evidence>
<dbReference type="PROSITE" id="PS51336">
    <property type="entry name" value="DM10"/>
    <property type="match status" value="1"/>
</dbReference>
<dbReference type="PROSITE" id="PS51374">
    <property type="entry name" value="NDPK_LIKE"/>
    <property type="match status" value="1"/>
</dbReference>
<evidence type="ECO:0000256" key="4">
    <source>
        <dbReference type="ARBA" id="ARBA00023273"/>
    </source>
</evidence>
<comment type="subcellular location">
    <subcellularLocation>
        <location evidence="1">Cytoplasm</location>
        <location evidence="1">Cytoskeleton</location>
        <location evidence="1">Cilium axoneme</location>
    </subcellularLocation>
</comment>
<keyword evidence="3" id="KW-0206">Cytoskeleton</keyword>
<dbReference type="Gene3D" id="3.30.70.141">
    <property type="entry name" value="Nucleoside diphosphate kinase-like domain"/>
    <property type="match status" value="2"/>
</dbReference>
<comment type="caution">
    <text evidence="7">The sequence shown here is derived from an EMBL/GenBank/DDBJ whole genome shotgun (WGS) entry which is preliminary data.</text>
</comment>
<proteinExistence type="inferred from homology"/>
<evidence type="ECO:0000256" key="1">
    <source>
        <dbReference type="ARBA" id="ARBA00004430"/>
    </source>
</evidence>
<dbReference type="FunFam" id="3.30.70.141:FF:000004">
    <property type="entry name" value="Nucleoside diphosphate kinase 7"/>
    <property type="match status" value="1"/>
</dbReference>
<sequence length="370" mass="41734">MNTNENSQSYCFLVEWFDTMSSLVKRFKLIYHTKSTVEMHEEKTNRLFLKPTKVEGLKISDFYLGSTVTIFSRSLRIVDFGDEFTKREFLSRSERCVIFINAASVCRAGNVIEILEDKSMRVVNLKMIRLTSDEVKNLLEDYTSPQDISTLLSELPGKNIIALEVMGTNACSILHEFVYGSKGISENILSNSDLFMVTSSVCDSMKQANKIFGDPGGLHFHGAPQLKNTTLCIIRPHAVSDGLTGKIWSAIRENGFIVTAARLYRLSKADAAEFLEVYKGVVREYPEMLDQLSSGPCIALEIAHPDANKNVHQAFREFTGPMDPEIAKFLRPNTLRARFGVNKVKNAIHCTDLPEDAELEVNYFFNNLDK</sequence>
<evidence type="ECO:0000259" key="6">
    <source>
        <dbReference type="PROSITE" id="PS51336"/>
    </source>
</evidence>
<keyword evidence="7" id="KW-0808">Transferase</keyword>
<accession>A0A4Z2D6H6</accession>
<evidence type="ECO:0000256" key="3">
    <source>
        <dbReference type="ARBA" id="ARBA00023212"/>
    </source>
</evidence>